<dbReference type="Pfam" id="PF01547">
    <property type="entry name" value="SBP_bac_1"/>
    <property type="match status" value="1"/>
</dbReference>
<keyword evidence="2" id="KW-0813">Transport</keyword>
<evidence type="ECO:0000256" key="2">
    <source>
        <dbReference type="ARBA" id="ARBA00022448"/>
    </source>
</evidence>
<accession>A0A3M9MF97</accession>
<dbReference type="OrthoDB" id="9780991at2"/>
<dbReference type="EMBL" id="RJJQ01000003">
    <property type="protein sequence ID" value="RNI24221.1"/>
    <property type="molecule type" value="Genomic_DNA"/>
</dbReference>
<dbReference type="RefSeq" id="WP_123270264.1">
    <property type="nucleotide sequence ID" value="NZ_RJJQ01000003.1"/>
</dbReference>
<dbReference type="PROSITE" id="PS51318">
    <property type="entry name" value="TAT"/>
    <property type="match status" value="1"/>
</dbReference>
<dbReference type="AlphaFoldDB" id="A0A3M9MF97"/>
<protein>
    <submittedName>
        <fullName evidence="5">Sugar ABC transporter substrate-binding protein</fullName>
    </submittedName>
</protein>
<dbReference type="PANTHER" id="PTHR30061">
    <property type="entry name" value="MALTOSE-BINDING PERIPLASMIC PROTEIN"/>
    <property type="match status" value="1"/>
</dbReference>
<dbReference type="Gene3D" id="3.40.190.10">
    <property type="entry name" value="Periplasmic binding protein-like II"/>
    <property type="match status" value="1"/>
</dbReference>
<comment type="similarity">
    <text evidence="1">Belongs to the bacterial solute-binding protein 1 family.</text>
</comment>
<dbReference type="GO" id="GO:0042956">
    <property type="term" value="P:maltodextrin transmembrane transport"/>
    <property type="evidence" value="ECO:0007669"/>
    <property type="project" value="TreeGrafter"/>
</dbReference>
<dbReference type="CDD" id="cd13585">
    <property type="entry name" value="PBP2_TMBP_like"/>
    <property type="match status" value="1"/>
</dbReference>
<dbReference type="GO" id="GO:1901982">
    <property type="term" value="F:maltose binding"/>
    <property type="evidence" value="ECO:0007669"/>
    <property type="project" value="TreeGrafter"/>
</dbReference>
<evidence type="ECO:0000256" key="4">
    <source>
        <dbReference type="SAM" id="SignalP"/>
    </source>
</evidence>
<feature type="chain" id="PRO_5039617973" evidence="4">
    <location>
        <begin position="30"/>
        <end position="435"/>
    </location>
</feature>
<name>A0A3M9MF97_9MICO</name>
<evidence type="ECO:0000313" key="6">
    <source>
        <dbReference type="Proteomes" id="UP000271678"/>
    </source>
</evidence>
<dbReference type="InterPro" id="IPR006059">
    <property type="entry name" value="SBP"/>
</dbReference>
<dbReference type="PANTHER" id="PTHR30061:SF50">
    <property type="entry name" value="MALTOSE_MALTODEXTRIN-BINDING PERIPLASMIC PROTEIN"/>
    <property type="match status" value="1"/>
</dbReference>
<comment type="caution">
    <text evidence="5">The sequence shown here is derived from an EMBL/GenBank/DDBJ whole genome shotgun (WGS) entry which is preliminary data.</text>
</comment>
<evidence type="ECO:0000313" key="5">
    <source>
        <dbReference type="EMBL" id="RNI24221.1"/>
    </source>
</evidence>
<organism evidence="5 6">
    <name type="scientific">Flexivirga caeni</name>
    <dbReference type="NCBI Taxonomy" id="2294115"/>
    <lineage>
        <taxon>Bacteria</taxon>
        <taxon>Bacillati</taxon>
        <taxon>Actinomycetota</taxon>
        <taxon>Actinomycetes</taxon>
        <taxon>Micrococcales</taxon>
        <taxon>Dermacoccaceae</taxon>
        <taxon>Flexivirga</taxon>
    </lineage>
</organism>
<feature type="signal peptide" evidence="4">
    <location>
        <begin position="1"/>
        <end position="29"/>
    </location>
</feature>
<gene>
    <name evidence="5" type="ORF">EFY87_04405</name>
</gene>
<dbReference type="InterPro" id="IPR006311">
    <property type="entry name" value="TAT_signal"/>
</dbReference>
<evidence type="ECO:0000256" key="1">
    <source>
        <dbReference type="ARBA" id="ARBA00008520"/>
    </source>
</evidence>
<evidence type="ECO:0000256" key="3">
    <source>
        <dbReference type="ARBA" id="ARBA00022729"/>
    </source>
</evidence>
<dbReference type="GO" id="GO:0015768">
    <property type="term" value="P:maltose transport"/>
    <property type="evidence" value="ECO:0007669"/>
    <property type="project" value="TreeGrafter"/>
</dbReference>
<keyword evidence="3 4" id="KW-0732">Signal</keyword>
<reference evidence="5 6" key="1">
    <citation type="submission" date="2018-11" db="EMBL/GenBank/DDBJ databases">
        <title>Draft genome of Simplicispira Flexivirga sp. BO-16.</title>
        <authorList>
            <person name="Im W.T."/>
        </authorList>
    </citation>
    <scope>NUCLEOTIDE SEQUENCE [LARGE SCALE GENOMIC DNA]</scope>
    <source>
        <strain evidence="5 6">BO-16</strain>
    </source>
</reference>
<dbReference type="Proteomes" id="UP000271678">
    <property type="component" value="Unassembled WGS sequence"/>
</dbReference>
<proteinExistence type="inferred from homology"/>
<dbReference type="GO" id="GO:0055052">
    <property type="term" value="C:ATP-binding cassette (ABC) transporter complex, substrate-binding subunit-containing"/>
    <property type="evidence" value="ECO:0007669"/>
    <property type="project" value="TreeGrafter"/>
</dbReference>
<dbReference type="SUPFAM" id="SSF53850">
    <property type="entry name" value="Periplasmic binding protein-like II"/>
    <property type="match status" value="1"/>
</dbReference>
<sequence>MSSYLSGSAPSRRQLLAAGGGVLAAGALAACGGNTGRSSGGGGGGTSGGSGGGGTISQWYHQYGEAGTEQAVKRYAAAYTKAKVQVQWIPGNYDQKSAAALLTSSGPDVFEYGNGPTIDMITGNQVVDLTDVYGAAKSDFTPSLLDRMTWKGKIYGVPQVVDMQLFVYRKSMLRKAGVQPPTTLDELISAAAKLTTGKVKGLFLGNDGGAGILAGPVLWSSGHDYLTADNKPDFANADVANALGQFHDLFTSGHLLLGAPTDWSDPGAISDGLTAIQWTGLWNFPMLKDKLGDDFGVLPFPAIGTSGKQSVPVGAYASCVSAKAKDVEAAKAFVKWLWVDQTADQLDFAQSYGFHIPSRASLIAKATKLQTGEAKTAAGYLKTFGHPQTPLLWSPKSATAMTDAVDKIVRSGANPTSSLASVQQVVNAELKRIGV</sequence>
<keyword evidence="6" id="KW-1185">Reference proteome</keyword>